<dbReference type="CDD" id="cd01285">
    <property type="entry name" value="nucleoside_deaminase"/>
    <property type="match status" value="1"/>
</dbReference>
<evidence type="ECO:0000256" key="11">
    <source>
        <dbReference type="ARBA" id="ARBA00050113"/>
    </source>
</evidence>
<dbReference type="GO" id="GO:0019858">
    <property type="term" value="P:cytosine metabolic process"/>
    <property type="evidence" value="ECO:0007669"/>
    <property type="project" value="TreeGrafter"/>
</dbReference>
<dbReference type="Proteomes" id="UP001152885">
    <property type="component" value="Unassembled WGS sequence"/>
</dbReference>
<sequence>MEETITTRTSTGRLPLKNNLSTQDKQGIDLAYAQAQKSYNEKGIPIGSCLINNSTGEVLGVGHNERIQKQSAILHGEMSCLENAGRLPAKIYQNCTLYSSLSPCHMCSGAILLYGIKRVVIGENENFMGPEKLVRDNGVDIINVHDDRCKLIMREYIKNNEQGWNEDIGE</sequence>
<keyword evidence="9" id="KW-0862">Zinc</keyword>
<dbReference type="InterPro" id="IPR016193">
    <property type="entry name" value="Cytidine_deaminase-like"/>
</dbReference>
<evidence type="ECO:0000256" key="14">
    <source>
        <dbReference type="ARBA" id="ARBA00066550"/>
    </source>
</evidence>
<evidence type="ECO:0000256" key="16">
    <source>
        <dbReference type="ARBA" id="ARBA00084039"/>
    </source>
</evidence>
<keyword evidence="7" id="KW-0479">Metal-binding</keyword>
<accession>A0A9W4TY71</accession>
<evidence type="ECO:0000313" key="18">
    <source>
        <dbReference type="EMBL" id="CAI5760554.1"/>
    </source>
</evidence>
<keyword evidence="19" id="KW-1185">Reference proteome</keyword>
<keyword evidence="8" id="KW-0378">Hydrolase</keyword>
<gene>
    <name evidence="18" type="ORF">CANVERA_P5063</name>
</gene>
<comment type="subcellular location">
    <subcellularLocation>
        <location evidence="3">Cytoplasm</location>
    </subcellularLocation>
    <subcellularLocation>
        <location evidence="2">Nucleus</location>
    </subcellularLocation>
</comment>
<proteinExistence type="inferred from homology"/>
<dbReference type="GO" id="GO:0008655">
    <property type="term" value="P:pyrimidine-containing compound salvage"/>
    <property type="evidence" value="ECO:0007669"/>
    <property type="project" value="TreeGrafter"/>
</dbReference>
<evidence type="ECO:0000256" key="15">
    <source>
        <dbReference type="ARBA" id="ARBA00074321"/>
    </source>
</evidence>
<evidence type="ECO:0000256" key="6">
    <source>
        <dbReference type="ARBA" id="ARBA00022490"/>
    </source>
</evidence>
<dbReference type="GO" id="GO:0005737">
    <property type="term" value="C:cytoplasm"/>
    <property type="evidence" value="ECO:0007669"/>
    <property type="project" value="UniProtKB-SubCell"/>
</dbReference>
<evidence type="ECO:0000256" key="5">
    <source>
        <dbReference type="ARBA" id="ARBA00011738"/>
    </source>
</evidence>
<evidence type="ECO:0000256" key="3">
    <source>
        <dbReference type="ARBA" id="ARBA00004496"/>
    </source>
</evidence>
<comment type="function">
    <text evidence="12">Catalyzes the hydrolytic deamination of cytosine to uracil or 5-methylcytosine to thymine. Is involved in the pyrimidine salvage pathway, which allows the cell to utilize cytosine for pyrimidine nucleotide synthesis.</text>
</comment>
<dbReference type="PANTHER" id="PTHR11079:SF190">
    <property type="entry name" value="CYTOSINE DEAMINASE"/>
    <property type="match status" value="1"/>
</dbReference>
<dbReference type="Gene3D" id="3.40.140.10">
    <property type="entry name" value="Cytidine Deaminase, domain 2"/>
    <property type="match status" value="1"/>
</dbReference>
<dbReference type="AlphaFoldDB" id="A0A9W4TY71"/>
<dbReference type="GO" id="GO:0046872">
    <property type="term" value="F:metal ion binding"/>
    <property type="evidence" value="ECO:0007669"/>
    <property type="project" value="UniProtKB-KW"/>
</dbReference>
<evidence type="ECO:0000256" key="12">
    <source>
        <dbReference type="ARBA" id="ARBA00056232"/>
    </source>
</evidence>
<comment type="cofactor">
    <cofactor evidence="1">
        <name>Zn(2+)</name>
        <dbReference type="ChEBI" id="CHEBI:29105"/>
    </cofactor>
</comment>
<protein>
    <recommendedName>
        <fullName evidence="15">Cytosine deaminase</fullName>
        <ecNumber evidence="14">3.5.4.1</ecNumber>
    </recommendedName>
    <alternativeName>
        <fullName evidence="16">Cytosine aminohydrolase</fullName>
    </alternativeName>
</protein>
<keyword evidence="6" id="KW-0963">Cytoplasm</keyword>
<dbReference type="GO" id="GO:0005634">
    <property type="term" value="C:nucleus"/>
    <property type="evidence" value="ECO:0007669"/>
    <property type="project" value="UniProtKB-SubCell"/>
</dbReference>
<evidence type="ECO:0000256" key="10">
    <source>
        <dbReference type="ARBA" id="ARBA00023242"/>
    </source>
</evidence>
<comment type="pathway">
    <text evidence="13">Pyrimidine metabolism; UMP biosynthesis via salvage pathway; uracil from cytosine: step 1/1.</text>
</comment>
<evidence type="ECO:0000256" key="7">
    <source>
        <dbReference type="ARBA" id="ARBA00022723"/>
    </source>
</evidence>
<evidence type="ECO:0000256" key="9">
    <source>
        <dbReference type="ARBA" id="ARBA00022833"/>
    </source>
</evidence>
<evidence type="ECO:0000256" key="1">
    <source>
        <dbReference type="ARBA" id="ARBA00001947"/>
    </source>
</evidence>
<dbReference type="GO" id="GO:0004131">
    <property type="term" value="F:cytosine deaminase activity"/>
    <property type="evidence" value="ECO:0007669"/>
    <property type="project" value="UniProtKB-EC"/>
</dbReference>
<comment type="similarity">
    <text evidence="4">Belongs to the cytidine and deoxycytidylate deaminase family.</text>
</comment>
<dbReference type="SUPFAM" id="SSF53927">
    <property type="entry name" value="Cytidine deaminase-like"/>
    <property type="match status" value="1"/>
</dbReference>
<organism evidence="18 19">
    <name type="scientific">Candida verbasci</name>
    <dbReference type="NCBI Taxonomy" id="1227364"/>
    <lineage>
        <taxon>Eukaryota</taxon>
        <taxon>Fungi</taxon>
        <taxon>Dikarya</taxon>
        <taxon>Ascomycota</taxon>
        <taxon>Saccharomycotina</taxon>
        <taxon>Pichiomycetes</taxon>
        <taxon>Debaryomycetaceae</taxon>
        <taxon>Candida/Lodderomyces clade</taxon>
        <taxon>Candida</taxon>
    </lineage>
</organism>
<name>A0A9W4TY71_9ASCO</name>
<comment type="catalytic activity">
    <reaction evidence="11">
        <text>cytosine + H2O + H(+) = uracil + NH4(+)</text>
        <dbReference type="Rhea" id="RHEA:20605"/>
        <dbReference type="ChEBI" id="CHEBI:15377"/>
        <dbReference type="ChEBI" id="CHEBI:15378"/>
        <dbReference type="ChEBI" id="CHEBI:16040"/>
        <dbReference type="ChEBI" id="CHEBI:17568"/>
        <dbReference type="ChEBI" id="CHEBI:28938"/>
        <dbReference type="EC" id="3.5.4.1"/>
    </reaction>
</comment>
<evidence type="ECO:0000259" key="17">
    <source>
        <dbReference type="PROSITE" id="PS51747"/>
    </source>
</evidence>
<evidence type="ECO:0000256" key="4">
    <source>
        <dbReference type="ARBA" id="ARBA00006576"/>
    </source>
</evidence>
<dbReference type="GO" id="GO:0008835">
    <property type="term" value="F:diaminohydroxyphosphoribosylaminopyrimidine deaminase activity"/>
    <property type="evidence" value="ECO:0007669"/>
    <property type="project" value="TreeGrafter"/>
</dbReference>
<dbReference type="GO" id="GO:0046087">
    <property type="term" value="P:cytidine metabolic process"/>
    <property type="evidence" value="ECO:0007669"/>
    <property type="project" value="TreeGrafter"/>
</dbReference>
<reference evidence="18" key="1">
    <citation type="submission" date="2022-12" db="EMBL/GenBank/DDBJ databases">
        <authorList>
            <person name="Brejova B."/>
        </authorList>
    </citation>
    <scope>NUCLEOTIDE SEQUENCE</scope>
</reference>
<dbReference type="PANTHER" id="PTHR11079">
    <property type="entry name" value="CYTOSINE DEAMINASE FAMILY MEMBER"/>
    <property type="match status" value="1"/>
</dbReference>
<keyword evidence="10" id="KW-0539">Nucleus</keyword>
<dbReference type="InterPro" id="IPR002125">
    <property type="entry name" value="CMP_dCMP_dom"/>
</dbReference>
<dbReference type="EMBL" id="CANTUO010000007">
    <property type="protein sequence ID" value="CAI5760554.1"/>
    <property type="molecule type" value="Genomic_DNA"/>
</dbReference>
<feature type="domain" description="CMP/dCMP-type deaminase" evidence="17">
    <location>
        <begin position="22"/>
        <end position="141"/>
    </location>
</feature>
<evidence type="ECO:0000256" key="2">
    <source>
        <dbReference type="ARBA" id="ARBA00004123"/>
    </source>
</evidence>
<dbReference type="Pfam" id="PF00383">
    <property type="entry name" value="dCMP_cyt_deam_1"/>
    <property type="match status" value="1"/>
</dbReference>
<dbReference type="FunFam" id="3.40.140.10:FF:000016">
    <property type="entry name" value="Cytosine deaminase"/>
    <property type="match status" value="1"/>
</dbReference>
<evidence type="ECO:0000313" key="19">
    <source>
        <dbReference type="Proteomes" id="UP001152885"/>
    </source>
</evidence>
<dbReference type="PROSITE" id="PS51747">
    <property type="entry name" value="CYT_DCMP_DEAMINASES_2"/>
    <property type="match status" value="1"/>
</dbReference>
<dbReference type="EC" id="3.5.4.1" evidence="14"/>
<comment type="subunit">
    <text evidence="5">Homodimer.</text>
</comment>
<dbReference type="OrthoDB" id="408702at2759"/>
<evidence type="ECO:0000256" key="8">
    <source>
        <dbReference type="ARBA" id="ARBA00022801"/>
    </source>
</evidence>
<comment type="caution">
    <text evidence="18">The sequence shown here is derived from an EMBL/GenBank/DDBJ whole genome shotgun (WGS) entry which is preliminary data.</text>
</comment>
<evidence type="ECO:0000256" key="13">
    <source>
        <dbReference type="ARBA" id="ARBA00060700"/>
    </source>
</evidence>